<dbReference type="PANTHER" id="PTHR10509:SF14">
    <property type="entry name" value="CAFFEOYL-COA O-METHYLTRANSFERASE 3-RELATED"/>
    <property type="match status" value="1"/>
</dbReference>
<dbReference type="AlphaFoldDB" id="A0A2M9Y319"/>
<keyword evidence="1 4" id="KW-0489">Methyltransferase</keyword>
<keyword evidence="2 4" id="KW-0808">Transferase</keyword>
<evidence type="ECO:0000256" key="1">
    <source>
        <dbReference type="ARBA" id="ARBA00022603"/>
    </source>
</evidence>
<dbReference type="Pfam" id="PF01596">
    <property type="entry name" value="Methyltransf_3"/>
    <property type="match status" value="1"/>
</dbReference>
<name>A0A2M9Y319_9LEPT</name>
<dbReference type="GO" id="GO:0008757">
    <property type="term" value="F:S-adenosylmethionine-dependent methyltransferase activity"/>
    <property type="evidence" value="ECO:0007669"/>
    <property type="project" value="TreeGrafter"/>
</dbReference>
<reference evidence="4" key="1">
    <citation type="journal article" date="2019" name="PLoS Negl. Trop. Dis.">
        <title>Revisiting the worldwide diversity of Leptospira species in the environment.</title>
        <authorList>
            <person name="Vincent A.T."/>
            <person name="Schiettekatte O."/>
            <person name="Bourhy P."/>
            <person name="Veyrier F.J."/>
            <person name="Picardeau M."/>
        </authorList>
    </citation>
    <scope>NUCLEOTIDE SEQUENCE [LARGE SCALE GENOMIC DNA]</scope>
    <source>
        <strain evidence="4">201800277</strain>
    </source>
</reference>
<dbReference type="PANTHER" id="PTHR10509">
    <property type="entry name" value="O-METHYLTRANSFERASE-RELATED"/>
    <property type="match status" value="1"/>
</dbReference>
<evidence type="ECO:0000313" key="4">
    <source>
        <dbReference type="EMBL" id="TGK91361.1"/>
    </source>
</evidence>
<organism evidence="4 5">
    <name type="scientific">Leptospira brenneri</name>
    <dbReference type="NCBI Taxonomy" id="2023182"/>
    <lineage>
        <taxon>Bacteria</taxon>
        <taxon>Pseudomonadati</taxon>
        <taxon>Spirochaetota</taxon>
        <taxon>Spirochaetia</taxon>
        <taxon>Leptospirales</taxon>
        <taxon>Leptospiraceae</taxon>
        <taxon>Leptospira</taxon>
    </lineage>
</organism>
<keyword evidence="3" id="KW-0949">S-adenosyl-L-methionine</keyword>
<dbReference type="GO" id="GO:0032259">
    <property type="term" value="P:methylation"/>
    <property type="evidence" value="ECO:0007669"/>
    <property type="project" value="UniProtKB-KW"/>
</dbReference>
<dbReference type="CDD" id="cd02440">
    <property type="entry name" value="AdoMet_MTases"/>
    <property type="match status" value="1"/>
</dbReference>
<dbReference type="Proteomes" id="UP000297891">
    <property type="component" value="Unassembled WGS sequence"/>
</dbReference>
<dbReference type="InterPro" id="IPR050362">
    <property type="entry name" value="Cation-dep_OMT"/>
</dbReference>
<dbReference type="Gene3D" id="3.40.50.150">
    <property type="entry name" value="Vaccinia Virus protein VP39"/>
    <property type="match status" value="1"/>
</dbReference>
<dbReference type="OrthoDB" id="9811000at2"/>
<dbReference type="PROSITE" id="PS51682">
    <property type="entry name" value="SAM_OMT_I"/>
    <property type="match status" value="1"/>
</dbReference>
<comment type="caution">
    <text evidence="4">The sequence shown here is derived from an EMBL/GenBank/DDBJ whole genome shotgun (WGS) entry which is preliminary data.</text>
</comment>
<evidence type="ECO:0000256" key="2">
    <source>
        <dbReference type="ARBA" id="ARBA00022679"/>
    </source>
</evidence>
<evidence type="ECO:0000256" key="3">
    <source>
        <dbReference type="ARBA" id="ARBA00022691"/>
    </source>
</evidence>
<keyword evidence="5" id="KW-1185">Reference proteome</keyword>
<gene>
    <name evidence="4" type="ORF">EHQ30_14120</name>
</gene>
<evidence type="ECO:0000313" key="5">
    <source>
        <dbReference type="Proteomes" id="UP000297891"/>
    </source>
</evidence>
<protein>
    <submittedName>
        <fullName evidence="4">O-methyltransferase</fullName>
    </submittedName>
</protein>
<proteinExistence type="predicted"/>
<dbReference type="EMBL" id="RQFP01000014">
    <property type="protein sequence ID" value="TGK91361.1"/>
    <property type="molecule type" value="Genomic_DNA"/>
</dbReference>
<accession>A0A2M9Y319</accession>
<dbReference type="RefSeq" id="WP_100790365.1">
    <property type="nucleotide sequence ID" value="NZ_NPDQ01000003.1"/>
</dbReference>
<dbReference type="InterPro" id="IPR029063">
    <property type="entry name" value="SAM-dependent_MTases_sf"/>
</dbReference>
<dbReference type="InterPro" id="IPR002935">
    <property type="entry name" value="SAM_O-MeTrfase"/>
</dbReference>
<dbReference type="GO" id="GO:0008171">
    <property type="term" value="F:O-methyltransferase activity"/>
    <property type="evidence" value="ECO:0007669"/>
    <property type="project" value="InterPro"/>
</dbReference>
<sequence>MKPRPSIFIPELESYIDSSLVYKPNPVFSEMETYAKEKNIPIVTAATGGVLSHLVSLVEPKQVLELGTGLGYSTLWMAVGSLNSQFVTVDRHEAQAALLDEYAKKMGIWEQIRVKRVTASVLEYLQREQDEWIQSDLFFVDCDKITYPEIFRILWKEARPGSYFLFDNMLWHGRVLSPDPQKPSDLAVMTLWDEVKSQVSRYTLYPVGDGLLFFQKDKK</sequence>
<dbReference type="SUPFAM" id="SSF53335">
    <property type="entry name" value="S-adenosyl-L-methionine-dependent methyltransferases"/>
    <property type="match status" value="1"/>
</dbReference>